<dbReference type="PROSITE" id="PS50892">
    <property type="entry name" value="V_SNARE"/>
    <property type="match status" value="1"/>
</dbReference>
<evidence type="ECO:0000313" key="16">
    <source>
        <dbReference type="EMBL" id="KAF3433408.1"/>
    </source>
</evidence>
<evidence type="ECO:0000256" key="12">
    <source>
        <dbReference type="PROSITE-ProRule" id="PRU00290"/>
    </source>
</evidence>
<dbReference type="GO" id="GO:0006893">
    <property type="term" value="P:Golgi to plasma membrane transport"/>
    <property type="evidence" value="ECO:0007669"/>
    <property type="project" value="TreeGrafter"/>
</dbReference>
<comment type="caution">
    <text evidence="16">The sequence shown here is derived from an EMBL/GenBank/DDBJ whole genome shotgun (WGS) entry which is preliminary data.</text>
</comment>
<dbReference type="EMBL" id="VOIH02000011">
    <property type="protein sequence ID" value="KAF3433408.1"/>
    <property type="molecule type" value="Genomic_DNA"/>
</dbReference>
<dbReference type="CDD" id="cd15873">
    <property type="entry name" value="R-SNARE_STXBP5_6"/>
    <property type="match status" value="1"/>
</dbReference>
<keyword evidence="12" id="KW-0175">Coiled coil</keyword>
<dbReference type="InterPro" id="IPR036322">
    <property type="entry name" value="WD40_repeat_dom_sf"/>
</dbReference>
<dbReference type="InterPro" id="IPR001680">
    <property type="entry name" value="WD40_rpt"/>
</dbReference>
<accession>A0A8K0GQS1</accession>
<dbReference type="Gene3D" id="1.20.5.110">
    <property type="match status" value="1"/>
</dbReference>
<dbReference type="GO" id="GO:0005886">
    <property type="term" value="C:plasma membrane"/>
    <property type="evidence" value="ECO:0007669"/>
    <property type="project" value="TreeGrafter"/>
</dbReference>
<evidence type="ECO:0000256" key="2">
    <source>
        <dbReference type="ARBA" id="ARBA00004496"/>
    </source>
</evidence>
<dbReference type="CDD" id="cd03507">
    <property type="entry name" value="Delta12-FADS-like"/>
    <property type="match status" value="1"/>
</dbReference>
<feature type="transmembrane region" description="Helical" evidence="14">
    <location>
        <begin position="1397"/>
        <end position="1416"/>
    </location>
</feature>
<gene>
    <name evidence="16" type="ORF">FNV43_RR24510</name>
</gene>
<comment type="similarity">
    <text evidence="3">Belongs to the WD repeat L(2)GL family.</text>
</comment>
<dbReference type="GO" id="GO:0006887">
    <property type="term" value="P:exocytosis"/>
    <property type="evidence" value="ECO:0007669"/>
    <property type="project" value="UniProtKB-KW"/>
</dbReference>
<dbReference type="InterPro" id="IPR015943">
    <property type="entry name" value="WD40/YVTN_repeat-like_dom_sf"/>
</dbReference>
<dbReference type="Pfam" id="PF00957">
    <property type="entry name" value="Synaptobrevin"/>
    <property type="match status" value="1"/>
</dbReference>
<dbReference type="PANTHER" id="PTHR10241">
    <property type="entry name" value="LETHAL 2 GIANT LARVAE PROTEIN"/>
    <property type="match status" value="1"/>
</dbReference>
<evidence type="ECO:0000256" key="4">
    <source>
        <dbReference type="ARBA" id="ARBA00009295"/>
    </source>
</evidence>
<evidence type="ECO:0000256" key="3">
    <source>
        <dbReference type="ARBA" id="ARBA00008070"/>
    </source>
</evidence>
<dbReference type="Pfam" id="PF11960">
    <property type="entry name" value="DUF3474"/>
    <property type="match status" value="1"/>
</dbReference>
<dbReference type="PROSITE" id="PS50082">
    <property type="entry name" value="WD_REPEATS_2"/>
    <property type="match status" value="2"/>
</dbReference>
<dbReference type="Gene3D" id="2.130.10.10">
    <property type="entry name" value="YVTN repeat-like/Quinoprotein amine dehydrogenase"/>
    <property type="match status" value="3"/>
</dbReference>
<keyword evidence="14" id="KW-0812">Transmembrane</keyword>
<evidence type="ECO:0000256" key="10">
    <source>
        <dbReference type="ARBA" id="ARBA00023160"/>
    </source>
</evidence>
<evidence type="ECO:0000256" key="1">
    <source>
        <dbReference type="ARBA" id="ARBA00004370"/>
    </source>
</evidence>
<keyword evidence="14" id="KW-0472">Membrane</keyword>
<feature type="compositionally biased region" description="Basic and acidic residues" evidence="13">
    <location>
        <begin position="1011"/>
        <end position="1023"/>
    </location>
</feature>
<dbReference type="SUPFAM" id="SSF50978">
    <property type="entry name" value="WD40 repeat-like"/>
    <property type="match status" value="1"/>
</dbReference>
<organism evidence="16 17">
    <name type="scientific">Rhamnella rubrinervis</name>
    <dbReference type="NCBI Taxonomy" id="2594499"/>
    <lineage>
        <taxon>Eukaryota</taxon>
        <taxon>Viridiplantae</taxon>
        <taxon>Streptophyta</taxon>
        <taxon>Embryophyta</taxon>
        <taxon>Tracheophyta</taxon>
        <taxon>Spermatophyta</taxon>
        <taxon>Magnoliopsida</taxon>
        <taxon>eudicotyledons</taxon>
        <taxon>Gunneridae</taxon>
        <taxon>Pentapetalae</taxon>
        <taxon>rosids</taxon>
        <taxon>fabids</taxon>
        <taxon>Rosales</taxon>
        <taxon>Rhamnaceae</taxon>
        <taxon>rhamnoid group</taxon>
        <taxon>Rhamneae</taxon>
        <taxon>Rhamnella</taxon>
    </lineage>
</organism>
<comment type="subcellular location">
    <subcellularLocation>
        <location evidence="2">Cytoplasm</location>
    </subcellularLocation>
    <subcellularLocation>
        <location evidence="1">Membrane</location>
    </subcellularLocation>
</comment>
<evidence type="ECO:0000256" key="14">
    <source>
        <dbReference type="SAM" id="Phobius"/>
    </source>
</evidence>
<keyword evidence="17" id="KW-1185">Reference proteome</keyword>
<keyword evidence="5" id="KW-0268">Exocytosis</keyword>
<keyword evidence="11" id="KW-0853">WD repeat</keyword>
<dbReference type="SUPFAM" id="SSF58038">
    <property type="entry name" value="SNARE fusion complex"/>
    <property type="match status" value="1"/>
</dbReference>
<evidence type="ECO:0000313" key="17">
    <source>
        <dbReference type="Proteomes" id="UP000796880"/>
    </source>
</evidence>
<feature type="repeat" description="WD" evidence="11">
    <location>
        <begin position="97"/>
        <end position="128"/>
    </location>
</feature>
<dbReference type="SMART" id="SM00320">
    <property type="entry name" value="WD40"/>
    <property type="match status" value="5"/>
</dbReference>
<protein>
    <recommendedName>
        <fullName evidence="15">V-SNARE coiled-coil homology domain-containing protein</fullName>
    </recommendedName>
</protein>
<comment type="similarity">
    <text evidence="4">Belongs to the fatty acid desaturase type 1 family.</text>
</comment>
<evidence type="ECO:0000256" key="7">
    <source>
        <dbReference type="ARBA" id="ARBA00022516"/>
    </source>
</evidence>
<keyword evidence="7" id="KW-0444">Lipid biosynthesis</keyword>
<keyword evidence="10" id="KW-0443">Lipid metabolism</keyword>
<evidence type="ECO:0000256" key="8">
    <source>
        <dbReference type="ARBA" id="ARBA00022832"/>
    </source>
</evidence>
<dbReference type="GO" id="GO:0019905">
    <property type="term" value="F:syntaxin binding"/>
    <property type="evidence" value="ECO:0007669"/>
    <property type="project" value="TreeGrafter"/>
</dbReference>
<dbReference type="GO" id="GO:0016717">
    <property type="term" value="F:oxidoreductase activity, acting on paired donors, with oxidation of a pair of donors resulting in the reduction of molecular oxygen to two molecules of water"/>
    <property type="evidence" value="ECO:0007669"/>
    <property type="project" value="InterPro"/>
</dbReference>
<dbReference type="OrthoDB" id="19944at2759"/>
<dbReference type="InterPro" id="IPR021863">
    <property type="entry name" value="FAS_N"/>
</dbReference>
<dbReference type="InterPro" id="IPR005804">
    <property type="entry name" value="FA_desaturase_dom"/>
</dbReference>
<dbReference type="PANTHER" id="PTHR10241:SF38">
    <property type="entry name" value="TRANSDUCIN FAMILY PROTEIN _ WD-40 REPEAT FAMILY PROTEIN"/>
    <property type="match status" value="1"/>
</dbReference>
<feature type="region of interest" description="Disordered" evidence="13">
    <location>
        <begin position="1008"/>
        <end position="1029"/>
    </location>
</feature>
<keyword evidence="10" id="KW-0275">Fatty acid biosynthesis</keyword>
<sequence length="1539" mass="171567">MFSKFFHKPTQNQPQQQEHHQQQSPGQNANQGRPPPSDFNPRVVVHYGIPSTASILAVDHIQSLLAVGTLDGRIKVIGGYNIEGLLVSPKPLPYKYLEFLQNQGFLVSVTSENEIQVWDLESRRIASTLQWESNITAFSVIYGTSYMYVGSEYGIICVLKYEVEDRKITLLPYYVPVNVVADAAGMSLPDHLPVIGVLHQPCSHGNRVLIAFENGLIVLWDASEDQVVLVRGCKDLELKDETVVDCLEGSKDELSDDLSNDKEMEKEISSLCWVSDSGSVLAVGYVDGDIMFWDMSNAASSKARHVENSANKVVKLQLSSGSRRLPVIVLHWLANKSPNHHGGQLFVYGGDKIGSEEVLTILSLDWSPQIESLKCISRVDLTLYGSFSDMVLLPSTGAEQRSEDFLFMLTNPGQLHVYDNASLSAIMTQQSRKTSVPALQYPMAIPTVEPNMTVSKLGLVFRDGELSRELTEIIQAEKLTATKLPIGGTKWPLTGGISSQVFDDVNYHVERVYIAGYQDGSVRIWDATYPVLSFIYSIGSEVMGIEIAGTSASVSALEFFSFTSRLAIGNECGVVRLYKLKRSLNEELHVVTETGNEVHNLQQGDGPWCMEVFSLLNSPVRILQFANSGARLAVGFECGQVAMLDISTSSVLFLTDGASESSSPITSLHLNSLVDANSLKQSPIDSQSEFLNDPEMEVIFTMTRNADIIVRDSTTGTLISSLPMHPKKDSTAISMYIIEGGNFASEVNSERQALNSPRDAKIEHVEANAHCGSTQLESAADPSTRRGYLGQRSINSFILLCYEDALCLYSLNSVIEGGSNSIQKVDLVKPCCWTTIVKKDEKDCRLVVLYQTGAIEIRSLPNLEVLGESSLMTILRWNYKPNMDKTISSSNRGQITLVNGCELSFLSLLAYENDFRIPESLPCLHDVVLAAAANNSYSVSPSDKKQEHNVDLTGVNKNNHAHLESLFSYPPFLKPSTAVKDDQEIVELNIDDIDIDGPVVVYSPYQKNTTQKKDKGTERDRLFDGGTVDSEPKLRTAEEIRAKYRKDGDNASAAAAHAKDKLVERQEKLEKLSQHTEELKDGAQDFASMAKELAKRMENRKCLSVRPRGGILAAILSGSLMARPLSVCNSHIFGLSLRSSSEFRGKTWALNVSAPSRVIRVDEDDKERVGIKGVNKAEDDGEFDPGAPPHFKLSDIRAAIPKHCWVKDPWRSMSYVVRDVVVVFGLAAVAAYFNNWVVWPLYWIAQGTMFWALFVLGHDCGHGSFSSNPKLNSVVGHLLHSSILVPYHGWRISHRTHHQNHGHVENDESWHPLSEKIFKNLDKATQILRFTLPFPLLAYPFYLWGRSPGKKGSHFNPNSDLFLPKERKDIITSTACWTAMAALLVCLSFVMGPVQVLKLYGIPYWIFVMWLDLVTYMHHHGHEDKLPWYRGKEWSYLRGGLTTLDRDYGWINNIHHDIGTHVIHHLFPQIPHYHLVEATEAAKPVFGKYYREPKKSGPFPFHLLGSLIRSMKQDHYVSDTGEVVYYQTDPKLYGPTTSK</sequence>
<evidence type="ECO:0000256" key="6">
    <source>
        <dbReference type="ARBA" id="ARBA00022490"/>
    </source>
</evidence>
<dbReference type="GO" id="GO:0005737">
    <property type="term" value="C:cytoplasm"/>
    <property type="evidence" value="ECO:0007669"/>
    <property type="project" value="UniProtKB-SubCell"/>
</dbReference>
<feature type="transmembrane region" description="Helical" evidence="14">
    <location>
        <begin position="1370"/>
        <end position="1391"/>
    </location>
</feature>
<keyword evidence="8" id="KW-0276">Fatty acid metabolism</keyword>
<dbReference type="Pfam" id="PF00487">
    <property type="entry name" value="FA_desaturase"/>
    <property type="match status" value="1"/>
</dbReference>
<feature type="domain" description="V-SNARE coiled-coil homology" evidence="15">
    <location>
        <begin position="1040"/>
        <end position="1100"/>
    </location>
</feature>
<keyword evidence="9" id="KW-0560">Oxidoreductase</keyword>
<dbReference type="Proteomes" id="UP000796880">
    <property type="component" value="Unassembled WGS sequence"/>
</dbReference>
<keyword evidence="14" id="KW-1133">Transmembrane helix</keyword>
<feature type="compositionally biased region" description="Low complexity" evidence="13">
    <location>
        <begin position="8"/>
        <end position="27"/>
    </location>
</feature>
<reference evidence="16" key="1">
    <citation type="submission" date="2020-03" db="EMBL/GenBank/DDBJ databases">
        <title>A high-quality chromosome-level genome assembly of a woody plant with both climbing and erect habits, Rhamnella rubrinervis.</title>
        <authorList>
            <person name="Lu Z."/>
            <person name="Yang Y."/>
            <person name="Zhu X."/>
            <person name="Sun Y."/>
        </authorList>
    </citation>
    <scope>NUCLEOTIDE SEQUENCE</scope>
    <source>
        <strain evidence="16">BYM</strain>
        <tissue evidence="16">Leaf</tissue>
    </source>
</reference>
<proteinExistence type="inferred from homology"/>
<name>A0A8K0GQS1_9ROSA</name>
<evidence type="ECO:0000259" key="15">
    <source>
        <dbReference type="PROSITE" id="PS50892"/>
    </source>
</evidence>
<dbReference type="GO" id="GO:0006633">
    <property type="term" value="P:fatty acid biosynthetic process"/>
    <property type="evidence" value="ECO:0007669"/>
    <property type="project" value="UniProtKB-KW"/>
</dbReference>
<evidence type="ECO:0000256" key="11">
    <source>
        <dbReference type="PROSITE-ProRule" id="PRU00221"/>
    </source>
</evidence>
<keyword evidence="6" id="KW-0963">Cytoplasm</keyword>
<dbReference type="GO" id="GO:0045159">
    <property type="term" value="F:myosin II binding"/>
    <property type="evidence" value="ECO:0007669"/>
    <property type="project" value="TreeGrafter"/>
</dbReference>
<dbReference type="InterPro" id="IPR042855">
    <property type="entry name" value="V_SNARE_CC"/>
</dbReference>
<feature type="repeat" description="WD" evidence="11">
    <location>
        <begin position="261"/>
        <end position="303"/>
    </location>
</feature>
<evidence type="ECO:0000256" key="13">
    <source>
        <dbReference type="SAM" id="MobiDB-lite"/>
    </source>
</evidence>
<evidence type="ECO:0000256" key="5">
    <source>
        <dbReference type="ARBA" id="ARBA00022483"/>
    </source>
</evidence>
<evidence type="ECO:0000256" key="9">
    <source>
        <dbReference type="ARBA" id="ARBA00023002"/>
    </source>
</evidence>
<feature type="region of interest" description="Disordered" evidence="13">
    <location>
        <begin position="1"/>
        <end position="41"/>
    </location>
</feature>
<feature type="transmembrane region" description="Helical" evidence="14">
    <location>
        <begin position="1215"/>
        <end position="1233"/>
    </location>
</feature>
<dbReference type="GO" id="GO:0005096">
    <property type="term" value="F:GTPase activator activity"/>
    <property type="evidence" value="ECO:0007669"/>
    <property type="project" value="TreeGrafter"/>
</dbReference>